<evidence type="ECO:0000313" key="2">
    <source>
        <dbReference type="EMBL" id="CAA0816661.1"/>
    </source>
</evidence>
<dbReference type="InterPro" id="IPR054722">
    <property type="entry name" value="PolX-like_BBD"/>
</dbReference>
<dbReference type="Proteomes" id="UP001153555">
    <property type="component" value="Unassembled WGS sequence"/>
</dbReference>
<name>A0A9N7MXD2_STRHE</name>
<dbReference type="OrthoDB" id="914038at2759"/>
<feature type="domain" description="Retrovirus-related Pol polyprotein from transposon TNT 1-94-like beta-barrel" evidence="1">
    <location>
        <begin position="3"/>
        <end position="83"/>
    </location>
</feature>
<accession>A0A9N7MXD2</accession>
<proteinExistence type="predicted"/>
<protein>
    <recommendedName>
        <fullName evidence="1">Retrovirus-related Pol polyprotein from transposon TNT 1-94-like beta-barrel domain-containing protein</fullName>
    </recommendedName>
</protein>
<dbReference type="Pfam" id="PF22936">
    <property type="entry name" value="Pol_BBD"/>
    <property type="match status" value="1"/>
</dbReference>
<reference evidence="2" key="1">
    <citation type="submission" date="2019-12" db="EMBL/GenBank/DDBJ databases">
        <authorList>
            <person name="Scholes J."/>
        </authorList>
    </citation>
    <scope>NUCLEOTIDE SEQUENCE</scope>
</reference>
<organism evidence="2 3">
    <name type="scientific">Striga hermonthica</name>
    <name type="common">Purple witchweed</name>
    <name type="synonym">Buchnera hermonthica</name>
    <dbReference type="NCBI Taxonomy" id="68872"/>
    <lineage>
        <taxon>Eukaryota</taxon>
        <taxon>Viridiplantae</taxon>
        <taxon>Streptophyta</taxon>
        <taxon>Embryophyta</taxon>
        <taxon>Tracheophyta</taxon>
        <taxon>Spermatophyta</taxon>
        <taxon>Magnoliopsida</taxon>
        <taxon>eudicotyledons</taxon>
        <taxon>Gunneridae</taxon>
        <taxon>Pentapetalae</taxon>
        <taxon>asterids</taxon>
        <taxon>lamiids</taxon>
        <taxon>Lamiales</taxon>
        <taxon>Orobanchaceae</taxon>
        <taxon>Buchnereae</taxon>
        <taxon>Striga</taxon>
    </lineage>
</organism>
<comment type="caution">
    <text evidence="2">The sequence shown here is derived from an EMBL/GenBank/DDBJ whole genome shotgun (WGS) entry which is preliminary data.</text>
</comment>
<evidence type="ECO:0000259" key="1">
    <source>
        <dbReference type="Pfam" id="PF22936"/>
    </source>
</evidence>
<dbReference type="AlphaFoldDB" id="A0A9N7MXD2"/>
<sequence>TSWLSNIGASNHVTNELENLNIAAEYSGNNKLLMGKREAATISHFGNSFIQHPNHSKVYVLKNLLLVPKISRNLLSVSQFEKDNKVFFEFYPSFCFVKDQETQEVLLKGVLMDGLYHFNLQCLKNEQPQFLSS</sequence>
<feature type="non-terminal residue" evidence="2">
    <location>
        <position position="1"/>
    </location>
</feature>
<gene>
    <name evidence="2" type="ORF">SHERM_16527</name>
</gene>
<keyword evidence="3" id="KW-1185">Reference proteome</keyword>
<feature type="non-terminal residue" evidence="2">
    <location>
        <position position="133"/>
    </location>
</feature>
<dbReference type="EMBL" id="CACSLK010014277">
    <property type="protein sequence ID" value="CAA0816661.1"/>
    <property type="molecule type" value="Genomic_DNA"/>
</dbReference>
<evidence type="ECO:0000313" key="3">
    <source>
        <dbReference type="Proteomes" id="UP001153555"/>
    </source>
</evidence>